<dbReference type="STRING" id="515897.SAMN05421849_0015"/>
<feature type="transmembrane region" description="Helical" evidence="7">
    <location>
        <begin position="342"/>
        <end position="360"/>
    </location>
</feature>
<comment type="similarity">
    <text evidence="2">Belongs to the chromate ion transporter (CHR) (TC 2.A.51) family.</text>
</comment>
<evidence type="ECO:0000256" key="5">
    <source>
        <dbReference type="ARBA" id="ARBA00022989"/>
    </source>
</evidence>
<dbReference type="OrthoDB" id="8969999at2"/>
<feature type="transmembrane region" description="Helical" evidence="7">
    <location>
        <begin position="208"/>
        <end position="228"/>
    </location>
</feature>
<gene>
    <name evidence="8" type="ORF">SAMN05421849_0015</name>
</gene>
<dbReference type="Proteomes" id="UP000192455">
    <property type="component" value="Unassembled WGS sequence"/>
</dbReference>
<dbReference type="PANTHER" id="PTHR33567:SF3">
    <property type="entry name" value="CHROMATE ION TRANSPORTER (EUROFUNG)"/>
    <property type="match status" value="1"/>
</dbReference>
<dbReference type="EMBL" id="FTPS01000001">
    <property type="protein sequence ID" value="SIT73648.1"/>
    <property type="molecule type" value="Genomic_DNA"/>
</dbReference>
<dbReference type="InterPro" id="IPR014047">
    <property type="entry name" value="Chr_Tranpt_l_chain"/>
</dbReference>
<evidence type="ECO:0000256" key="4">
    <source>
        <dbReference type="ARBA" id="ARBA00022692"/>
    </source>
</evidence>
<dbReference type="NCBIfam" id="TIGR00937">
    <property type="entry name" value="2A51"/>
    <property type="match status" value="1"/>
</dbReference>
<keyword evidence="5 7" id="KW-1133">Transmembrane helix</keyword>
<evidence type="ECO:0000256" key="6">
    <source>
        <dbReference type="ARBA" id="ARBA00023136"/>
    </source>
</evidence>
<keyword evidence="3" id="KW-1003">Cell membrane</keyword>
<reference evidence="8 9" key="1">
    <citation type="submission" date="2017-01" db="EMBL/GenBank/DDBJ databases">
        <authorList>
            <person name="Mah S.A."/>
            <person name="Swanson W.J."/>
            <person name="Moy G.W."/>
            <person name="Vacquier V.D."/>
        </authorList>
    </citation>
    <scope>NUCLEOTIDE SEQUENCE [LARGE SCALE GENOMIC DNA]</scope>
    <source>
        <strain evidence="8 9">DSM 21219</strain>
    </source>
</reference>
<proteinExistence type="inferred from homology"/>
<evidence type="ECO:0000256" key="1">
    <source>
        <dbReference type="ARBA" id="ARBA00004651"/>
    </source>
</evidence>
<dbReference type="InterPro" id="IPR003370">
    <property type="entry name" value="Chromate_transpt"/>
</dbReference>
<sequence>MRSFPEAAAADDPIRRGSPGEVFRAFLKLGLTSFGGPIAHLGYFRDELVTRRKWIDEAGYADLVALCQFLPGPASSQVGFALGLLRGGPLGALAAWVAFTLPSALLLVLFAFGASAFEGPVGAGLLHGLKIVAVAVVAQAVWGMSRTLAPDRQRASIALVAVLVVIFAAGSAGQIAAIIMGGLAGLWLCRGGAVPAAGHLTFAVPKRVGFAALALFFLLLFLLPVLSGAAALQSLALFDAFYRAGSLVFGGGHVVLPLLEVEVVRPGWVSEDTFLAGYGAAQAVPGPLFTFAAYLGTVMDPEPNGVAGASIGLVAIFLPGFLLLIGALPFWDAFRARPLAQAAMRGANAAVVGILGAALYDPVWTSAIFSSFDFALGLTGFVLLTVWKTPPWAVVLTVAAGGMGLALL</sequence>
<dbReference type="Pfam" id="PF02417">
    <property type="entry name" value="Chromate_transp"/>
    <property type="match status" value="2"/>
</dbReference>
<feature type="transmembrane region" description="Helical" evidence="7">
    <location>
        <begin position="90"/>
        <end position="112"/>
    </location>
</feature>
<evidence type="ECO:0000256" key="3">
    <source>
        <dbReference type="ARBA" id="ARBA00022475"/>
    </source>
</evidence>
<accession>A0A1R3WBG4</accession>
<feature type="transmembrane region" description="Helical" evidence="7">
    <location>
        <begin position="306"/>
        <end position="330"/>
    </location>
</feature>
<dbReference type="PIRSF" id="PIRSF004810">
    <property type="entry name" value="ChrA"/>
    <property type="match status" value="1"/>
</dbReference>
<feature type="transmembrane region" description="Helical" evidence="7">
    <location>
        <begin position="157"/>
        <end position="188"/>
    </location>
</feature>
<evidence type="ECO:0000256" key="7">
    <source>
        <dbReference type="SAM" id="Phobius"/>
    </source>
</evidence>
<keyword evidence="9" id="KW-1185">Reference proteome</keyword>
<comment type="subcellular location">
    <subcellularLocation>
        <location evidence="1">Cell membrane</location>
        <topology evidence="1">Multi-pass membrane protein</topology>
    </subcellularLocation>
</comment>
<keyword evidence="4 7" id="KW-0812">Transmembrane</keyword>
<organism evidence="8 9">
    <name type="scientific">Pontibaca methylaminivorans</name>
    <dbReference type="NCBI Taxonomy" id="515897"/>
    <lineage>
        <taxon>Bacteria</taxon>
        <taxon>Pseudomonadati</taxon>
        <taxon>Pseudomonadota</taxon>
        <taxon>Alphaproteobacteria</taxon>
        <taxon>Rhodobacterales</taxon>
        <taxon>Roseobacteraceae</taxon>
        <taxon>Pontibaca</taxon>
    </lineage>
</organism>
<keyword evidence="6 7" id="KW-0472">Membrane</keyword>
<protein>
    <submittedName>
        <fullName evidence="8">Chromate transporter</fullName>
    </submittedName>
</protein>
<feature type="transmembrane region" description="Helical" evidence="7">
    <location>
        <begin position="391"/>
        <end position="407"/>
    </location>
</feature>
<dbReference type="GO" id="GO:0005886">
    <property type="term" value="C:plasma membrane"/>
    <property type="evidence" value="ECO:0007669"/>
    <property type="project" value="UniProtKB-SubCell"/>
</dbReference>
<dbReference type="PANTHER" id="PTHR33567">
    <property type="entry name" value="CHROMATE ION TRANSPORTER (EUROFUNG)"/>
    <property type="match status" value="1"/>
</dbReference>
<feature type="transmembrane region" description="Helical" evidence="7">
    <location>
        <begin position="124"/>
        <end position="145"/>
    </location>
</feature>
<evidence type="ECO:0000256" key="2">
    <source>
        <dbReference type="ARBA" id="ARBA00005262"/>
    </source>
</evidence>
<dbReference type="AlphaFoldDB" id="A0A1R3WBG4"/>
<evidence type="ECO:0000313" key="8">
    <source>
        <dbReference type="EMBL" id="SIT73648.1"/>
    </source>
</evidence>
<name>A0A1R3WBG4_9RHOB</name>
<feature type="transmembrane region" description="Helical" evidence="7">
    <location>
        <begin position="240"/>
        <end position="259"/>
    </location>
</feature>
<dbReference type="RefSeq" id="WP_076646143.1">
    <property type="nucleotide sequence ID" value="NZ_FTPS01000001.1"/>
</dbReference>
<evidence type="ECO:0000313" key="9">
    <source>
        <dbReference type="Proteomes" id="UP000192455"/>
    </source>
</evidence>
<dbReference type="GO" id="GO:0015109">
    <property type="term" value="F:chromate transmembrane transporter activity"/>
    <property type="evidence" value="ECO:0007669"/>
    <property type="project" value="InterPro"/>
</dbReference>